<sequence length="321" mass="38026">MPGIPDRWEIYSKIGKIIKGTRFLACKTPLKSNLTVSLADEMRFTPNDLIEAVPQVGLVVDFTNTGRYYNPNDFKCKEGIDYMKIYTEGRVIPKRSVISSFFKTVDAFLKDNSKKNKIIVAHCTHGLNRTGYFICRYMITKMNFPPQVAIDEFDKARGHKMERENYITDLLRLVPRKFDFSLSNSKSKESSQLPLPNSKIKKQKSKKRQQQDGDNFSNNALHSQDVPNYSHQTAPYQQEPYLQLPYQQRPYQQRPYQQNCYRYNPYKYAPHEQKPYFSNLRRQFGMYDFDEQPSQQGYQGHKEPHHRRFSHKDRRQKKNDY</sequence>
<dbReference type="InterPro" id="IPR000340">
    <property type="entry name" value="Dual-sp_phosphatase_cat-dom"/>
</dbReference>
<feature type="compositionally biased region" description="Basic residues" evidence="1">
    <location>
        <begin position="303"/>
        <end position="321"/>
    </location>
</feature>
<dbReference type="AlphaFoldDB" id="A0AA36FD26"/>
<keyword evidence="4" id="KW-1185">Reference proteome</keyword>
<dbReference type="PANTHER" id="PTHR10367">
    <property type="entry name" value="MRNA-CAPPING ENZYME"/>
    <property type="match status" value="1"/>
</dbReference>
<name>A0AA36FD26_OCTVU</name>
<evidence type="ECO:0000313" key="4">
    <source>
        <dbReference type="Proteomes" id="UP001162480"/>
    </source>
</evidence>
<dbReference type="InterPro" id="IPR051029">
    <property type="entry name" value="mRNA_Capping_Enz/RNA_Phosphat"/>
</dbReference>
<evidence type="ECO:0000256" key="1">
    <source>
        <dbReference type="SAM" id="MobiDB-lite"/>
    </source>
</evidence>
<dbReference type="Pfam" id="PF00782">
    <property type="entry name" value="DSPc"/>
    <property type="match status" value="1"/>
</dbReference>
<dbReference type="SUPFAM" id="SSF52799">
    <property type="entry name" value="(Phosphotyrosine protein) phosphatases II"/>
    <property type="match status" value="1"/>
</dbReference>
<feature type="compositionally biased region" description="Polar residues" evidence="1">
    <location>
        <begin position="212"/>
        <end position="231"/>
    </location>
</feature>
<evidence type="ECO:0000313" key="3">
    <source>
        <dbReference type="EMBL" id="CAI9733132.1"/>
    </source>
</evidence>
<dbReference type="Proteomes" id="UP001162480">
    <property type="component" value="Chromosome 14"/>
</dbReference>
<dbReference type="Gene3D" id="3.90.190.10">
    <property type="entry name" value="Protein tyrosine phosphatase superfamily"/>
    <property type="match status" value="1"/>
</dbReference>
<evidence type="ECO:0000259" key="2">
    <source>
        <dbReference type="Pfam" id="PF00782"/>
    </source>
</evidence>
<gene>
    <name evidence="3" type="ORF">OCTVUL_1B025490</name>
</gene>
<protein>
    <submittedName>
        <fullName evidence="3">RNP complex-1-interacting phosphatase isoform X1</fullName>
    </submittedName>
</protein>
<reference evidence="3" key="1">
    <citation type="submission" date="2023-08" db="EMBL/GenBank/DDBJ databases">
        <authorList>
            <person name="Alioto T."/>
            <person name="Alioto T."/>
            <person name="Gomez Garrido J."/>
        </authorList>
    </citation>
    <scope>NUCLEOTIDE SEQUENCE</scope>
</reference>
<dbReference type="PANTHER" id="PTHR10367:SF9">
    <property type="entry name" value="DUAL-SPECIFICITY PHOSPHATASE 11 (RNA_RNP COMPLEX 1-INTERACTING)"/>
    <property type="match status" value="1"/>
</dbReference>
<organism evidence="3 4">
    <name type="scientific">Octopus vulgaris</name>
    <name type="common">Common octopus</name>
    <dbReference type="NCBI Taxonomy" id="6645"/>
    <lineage>
        <taxon>Eukaryota</taxon>
        <taxon>Metazoa</taxon>
        <taxon>Spiralia</taxon>
        <taxon>Lophotrochozoa</taxon>
        <taxon>Mollusca</taxon>
        <taxon>Cephalopoda</taxon>
        <taxon>Coleoidea</taxon>
        <taxon>Octopodiformes</taxon>
        <taxon>Octopoda</taxon>
        <taxon>Incirrata</taxon>
        <taxon>Octopodidae</taxon>
        <taxon>Octopus</taxon>
    </lineage>
</organism>
<feature type="compositionally biased region" description="Basic residues" evidence="1">
    <location>
        <begin position="199"/>
        <end position="208"/>
    </location>
</feature>
<proteinExistence type="predicted"/>
<dbReference type="InterPro" id="IPR029021">
    <property type="entry name" value="Prot-tyrosine_phosphatase-like"/>
</dbReference>
<dbReference type="GO" id="GO:0004651">
    <property type="term" value="F:polynucleotide 5'-phosphatase activity"/>
    <property type="evidence" value="ECO:0007669"/>
    <property type="project" value="TreeGrafter"/>
</dbReference>
<accession>A0AA36FD26</accession>
<feature type="domain" description="Dual specificity phosphatase catalytic" evidence="2">
    <location>
        <begin position="55"/>
        <end position="171"/>
    </location>
</feature>
<dbReference type="EMBL" id="OX597827">
    <property type="protein sequence ID" value="CAI9733132.1"/>
    <property type="molecule type" value="Genomic_DNA"/>
</dbReference>
<feature type="region of interest" description="Disordered" evidence="1">
    <location>
        <begin position="287"/>
        <end position="321"/>
    </location>
</feature>
<feature type="region of interest" description="Disordered" evidence="1">
    <location>
        <begin position="184"/>
        <end position="231"/>
    </location>
</feature>